<evidence type="ECO:0000313" key="4">
    <source>
        <dbReference type="Proteomes" id="UP000315995"/>
    </source>
</evidence>
<dbReference type="GO" id="GO:0004175">
    <property type="term" value="F:endopeptidase activity"/>
    <property type="evidence" value="ECO:0007669"/>
    <property type="project" value="UniProtKB-ARBA"/>
</dbReference>
<dbReference type="EMBL" id="CP041186">
    <property type="protein sequence ID" value="QDG54031.1"/>
    <property type="molecule type" value="Genomic_DNA"/>
</dbReference>
<organism evidence="3 4">
    <name type="scientific">Persicimonas caeni</name>
    <dbReference type="NCBI Taxonomy" id="2292766"/>
    <lineage>
        <taxon>Bacteria</taxon>
        <taxon>Deltaproteobacteria</taxon>
        <taxon>Bradymonadales</taxon>
        <taxon>Bradymonadaceae</taxon>
        <taxon>Persicimonas</taxon>
    </lineage>
</organism>
<feature type="transmembrane region" description="Helical" evidence="1">
    <location>
        <begin position="94"/>
        <end position="115"/>
    </location>
</feature>
<dbReference type="AlphaFoldDB" id="A0A4Y6Q0C6"/>
<keyword evidence="3" id="KW-0378">Hydrolase</keyword>
<keyword evidence="3" id="KW-0645">Protease</keyword>
<feature type="transmembrane region" description="Helical" evidence="1">
    <location>
        <begin position="229"/>
        <end position="246"/>
    </location>
</feature>
<sequence>MREVINRWSTQFLDAFERVETESNRWTEANRRRIDWRLVGLVIVGCFVLSFLEYFGGSSDFWLLEGPLSLFFDDAKERLTYTFRQSEYARLARLMYWSSCTFVGYMLIPLLYVKFVMRERLRDFGLGLRGALEHSWIYVALFVAVIPAVFAVSFTESFQNTYPFYEQADRSWLDFLLWELTYTLQFLSLEFFFRGFLVHGLKHRFGVYSVLLSTVPYCMIHFGKPMPETLGAIFAGIALGVLSLFTRSIWLGVAIHVSVAVSMDVFSLLAQGKLELF</sequence>
<name>A0A4Y6Q0C6_PERCE</name>
<feature type="transmembrane region" description="Helical" evidence="1">
    <location>
        <begin position="34"/>
        <end position="55"/>
    </location>
</feature>
<reference evidence="3 4" key="1">
    <citation type="submission" date="2019-06" db="EMBL/GenBank/DDBJ databases">
        <title>Persicimonas caeni gen. nov., sp. nov., a predatory bacterium isolated from solar saltern.</title>
        <authorList>
            <person name="Wang S."/>
        </authorList>
    </citation>
    <scope>NUCLEOTIDE SEQUENCE [LARGE SCALE GENOMIC DNA]</scope>
    <source>
        <strain evidence="3 4">YN101</strain>
    </source>
</reference>
<dbReference type="GO" id="GO:0008237">
    <property type="term" value="F:metallopeptidase activity"/>
    <property type="evidence" value="ECO:0007669"/>
    <property type="project" value="UniProtKB-KW"/>
</dbReference>
<feature type="domain" description="CAAX prenyl protease 2/Lysostaphin resistance protein A-like" evidence="2">
    <location>
        <begin position="175"/>
        <end position="259"/>
    </location>
</feature>
<evidence type="ECO:0000259" key="2">
    <source>
        <dbReference type="Pfam" id="PF02517"/>
    </source>
</evidence>
<dbReference type="OrthoDB" id="5525190at2"/>
<keyword evidence="3" id="KW-0482">Metalloprotease</keyword>
<gene>
    <name evidence="3" type="ORF">FIV42_25805</name>
</gene>
<feature type="transmembrane region" description="Helical" evidence="1">
    <location>
        <begin position="136"/>
        <end position="155"/>
    </location>
</feature>
<evidence type="ECO:0000313" key="3">
    <source>
        <dbReference type="EMBL" id="QDG54031.1"/>
    </source>
</evidence>
<evidence type="ECO:0000256" key="1">
    <source>
        <dbReference type="SAM" id="Phobius"/>
    </source>
</evidence>
<dbReference type="Proteomes" id="UP000315995">
    <property type="component" value="Chromosome"/>
</dbReference>
<dbReference type="GO" id="GO:0006508">
    <property type="term" value="P:proteolysis"/>
    <property type="evidence" value="ECO:0007669"/>
    <property type="project" value="UniProtKB-KW"/>
</dbReference>
<keyword evidence="1" id="KW-1133">Transmembrane helix</keyword>
<proteinExistence type="predicted"/>
<feature type="transmembrane region" description="Helical" evidence="1">
    <location>
        <begin position="175"/>
        <end position="193"/>
    </location>
</feature>
<dbReference type="InterPro" id="IPR003675">
    <property type="entry name" value="Rce1/LyrA-like_dom"/>
</dbReference>
<protein>
    <submittedName>
        <fullName evidence="3">CPBP family intramembrane metalloprotease</fullName>
    </submittedName>
</protein>
<dbReference type="RefSeq" id="WP_141200481.1">
    <property type="nucleotide sequence ID" value="NZ_CP041186.1"/>
</dbReference>
<feature type="transmembrane region" description="Helical" evidence="1">
    <location>
        <begin position="205"/>
        <end position="223"/>
    </location>
</feature>
<keyword evidence="1" id="KW-0472">Membrane</keyword>
<accession>A0A4Y6Q0C6</accession>
<keyword evidence="1" id="KW-0812">Transmembrane</keyword>
<keyword evidence="4" id="KW-1185">Reference proteome</keyword>
<dbReference type="GO" id="GO:0080120">
    <property type="term" value="P:CAAX-box protein maturation"/>
    <property type="evidence" value="ECO:0007669"/>
    <property type="project" value="UniProtKB-ARBA"/>
</dbReference>
<dbReference type="Pfam" id="PF02517">
    <property type="entry name" value="Rce1-like"/>
    <property type="match status" value="1"/>
</dbReference>
<accession>A0A5B8YB49</accession>